<dbReference type="EMBL" id="CP006644">
    <property type="protein sequence ID" value="AHE52832.1"/>
    <property type="molecule type" value="Genomic_DNA"/>
</dbReference>
<organism evidence="1 2">
    <name type="scientific">Sphingomonas sanxanigenens DSM 19645 = NX02</name>
    <dbReference type="NCBI Taxonomy" id="1123269"/>
    <lineage>
        <taxon>Bacteria</taxon>
        <taxon>Pseudomonadati</taxon>
        <taxon>Pseudomonadota</taxon>
        <taxon>Alphaproteobacteria</taxon>
        <taxon>Sphingomonadales</taxon>
        <taxon>Sphingomonadaceae</taxon>
        <taxon>Sphingomonas</taxon>
    </lineage>
</organism>
<dbReference type="AlphaFoldDB" id="W0A8L4"/>
<evidence type="ECO:0000313" key="1">
    <source>
        <dbReference type="EMBL" id="AHE52832.1"/>
    </source>
</evidence>
<name>W0A8L4_9SPHN</name>
<accession>W0A8L4</accession>
<dbReference type="KEGG" id="ssan:NX02_05465"/>
<keyword evidence="2" id="KW-1185">Reference proteome</keyword>
<gene>
    <name evidence="1" type="ORF">NX02_05465</name>
</gene>
<proteinExistence type="predicted"/>
<evidence type="ECO:0000313" key="2">
    <source>
        <dbReference type="Proteomes" id="UP000018851"/>
    </source>
</evidence>
<dbReference type="Proteomes" id="UP000018851">
    <property type="component" value="Chromosome"/>
</dbReference>
<reference evidence="1 2" key="1">
    <citation type="submission" date="2013-07" db="EMBL/GenBank/DDBJ databases">
        <title>Completed genome of Sphingomonas sanxanigenens NX02.</title>
        <authorList>
            <person name="Ma T."/>
            <person name="Huang H."/>
            <person name="Wu M."/>
            <person name="Li X."/>
            <person name="Li G."/>
        </authorList>
    </citation>
    <scope>NUCLEOTIDE SEQUENCE [LARGE SCALE GENOMIC DNA]</scope>
    <source>
        <strain evidence="1 2">NX02</strain>
    </source>
</reference>
<sequence length="72" mass="7774">MNSVDKIYSKMERALRNRTGAKFTLDELLVMADLGILEKVLIASAQALVADCRASRDAKAGENARPVQPNAG</sequence>
<protein>
    <submittedName>
        <fullName evidence="1">Uncharacterized protein</fullName>
    </submittedName>
</protein>
<dbReference type="RefSeq" id="WP_025291125.1">
    <property type="nucleotide sequence ID" value="NZ_CP006644.1"/>
</dbReference>
<dbReference type="HOGENOM" id="CLU_2720298_0_0_5"/>